<dbReference type="GO" id="GO:0006412">
    <property type="term" value="P:translation"/>
    <property type="evidence" value="ECO:0007669"/>
    <property type="project" value="UniProtKB-KW"/>
</dbReference>
<dbReference type="OrthoDB" id="407355at2759"/>
<evidence type="ECO:0000256" key="4">
    <source>
        <dbReference type="SAM" id="MobiDB-lite"/>
    </source>
</evidence>
<evidence type="ECO:0000313" key="7">
    <source>
        <dbReference type="Proteomes" id="UP000799118"/>
    </source>
</evidence>
<feature type="region of interest" description="Disordered" evidence="4">
    <location>
        <begin position="63"/>
        <end position="87"/>
    </location>
</feature>
<gene>
    <name evidence="6" type="ORF">BT96DRAFT_940449</name>
</gene>
<evidence type="ECO:0000256" key="2">
    <source>
        <dbReference type="ARBA" id="ARBA00022917"/>
    </source>
</evidence>
<evidence type="ECO:0000259" key="5">
    <source>
        <dbReference type="Pfam" id="PF01765"/>
    </source>
</evidence>
<evidence type="ECO:0000256" key="1">
    <source>
        <dbReference type="ARBA" id="ARBA00005912"/>
    </source>
</evidence>
<comment type="function">
    <text evidence="3">Necessary for protein synthesis in mitochondria. Functions as a ribosome recycling factor in mitochondria.</text>
</comment>
<sequence>MASILRYTALRSSSILRPYSSIDVYRNRIFSYPVLSPILTRSYAKAGKGSKSKQVVTEAVVHEEPVKSGKGPKSTANLVPGSKQPITDPAAQEEYAKTEQKMAAAIDWFRKDCASAETRASGRVTPALLSPVRVKLPKTEQSFRLEEISTVGVRNGSELVVTVFEEESLKHVERALYDAKLPNITPQKLDNRTLKIPIPKPTVDARNALFAAAQRQAEDTRVQIRKHHQSSLKKGKYEKHSIELEEFQKLTDRFVGEVDKILADMKKATGAK</sequence>
<dbReference type="GO" id="GO:0005739">
    <property type="term" value="C:mitochondrion"/>
    <property type="evidence" value="ECO:0007669"/>
    <property type="project" value="TreeGrafter"/>
</dbReference>
<dbReference type="InterPro" id="IPR023584">
    <property type="entry name" value="Ribosome_recyc_fac_dom"/>
</dbReference>
<dbReference type="InterPro" id="IPR036191">
    <property type="entry name" value="RRF_sf"/>
</dbReference>
<dbReference type="Proteomes" id="UP000799118">
    <property type="component" value="Unassembled WGS sequence"/>
</dbReference>
<dbReference type="Gene3D" id="1.10.132.20">
    <property type="entry name" value="Ribosome-recycling factor"/>
    <property type="match status" value="1"/>
</dbReference>
<protein>
    <submittedName>
        <fullName evidence="6">Ribosome recycling factor</fullName>
    </submittedName>
</protein>
<dbReference type="InterPro" id="IPR002661">
    <property type="entry name" value="Ribosome_recyc_fac"/>
</dbReference>
<dbReference type="Pfam" id="PF01765">
    <property type="entry name" value="RRF"/>
    <property type="match status" value="1"/>
</dbReference>
<evidence type="ECO:0000256" key="3">
    <source>
        <dbReference type="ARBA" id="ARBA00024909"/>
    </source>
</evidence>
<comment type="similarity">
    <text evidence="1">Belongs to the RRF family.</text>
</comment>
<name>A0A6A4HLW9_9AGAR</name>
<accession>A0A6A4HLW9</accession>
<dbReference type="PANTHER" id="PTHR20982:SF3">
    <property type="entry name" value="MITOCHONDRIAL RIBOSOME RECYCLING FACTOR PSEUDO 1"/>
    <property type="match status" value="1"/>
</dbReference>
<dbReference type="Gene3D" id="3.30.1360.40">
    <property type="match status" value="1"/>
</dbReference>
<keyword evidence="2" id="KW-0648">Protein biosynthesis</keyword>
<dbReference type="SUPFAM" id="SSF55194">
    <property type="entry name" value="Ribosome recycling factor, RRF"/>
    <property type="match status" value="1"/>
</dbReference>
<dbReference type="EMBL" id="ML769488">
    <property type="protein sequence ID" value="KAE9398037.1"/>
    <property type="molecule type" value="Genomic_DNA"/>
</dbReference>
<proteinExistence type="inferred from homology"/>
<dbReference type="AlphaFoldDB" id="A0A6A4HLW9"/>
<organism evidence="6 7">
    <name type="scientific">Gymnopus androsaceus JB14</name>
    <dbReference type="NCBI Taxonomy" id="1447944"/>
    <lineage>
        <taxon>Eukaryota</taxon>
        <taxon>Fungi</taxon>
        <taxon>Dikarya</taxon>
        <taxon>Basidiomycota</taxon>
        <taxon>Agaricomycotina</taxon>
        <taxon>Agaricomycetes</taxon>
        <taxon>Agaricomycetidae</taxon>
        <taxon>Agaricales</taxon>
        <taxon>Marasmiineae</taxon>
        <taxon>Omphalotaceae</taxon>
        <taxon>Gymnopus</taxon>
    </lineage>
</organism>
<dbReference type="PANTHER" id="PTHR20982">
    <property type="entry name" value="RIBOSOME RECYCLING FACTOR"/>
    <property type="match status" value="1"/>
</dbReference>
<keyword evidence="7" id="KW-1185">Reference proteome</keyword>
<evidence type="ECO:0000313" key="6">
    <source>
        <dbReference type="EMBL" id="KAE9398037.1"/>
    </source>
</evidence>
<reference evidence="6" key="1">
    <citation type="journal article" date="2019" name="Environ. Microbiol.">
        <title>Fungal ecological strategies reflected in gene transcription - a case study of two litter decomposers.</title>
        <authorList>
            <person name="Barbi F."/>
            <person name="Kohler A."/>
            <person name="Barry K."/>
            <person name="Baskaran P."/>
            <person name="Daum C."/>
            <person name="Fauchery L."/>
            <person name="Ihrmark K."/>
            <person name="Kuo A."/>
            <person name="LaButti K."/>
            <person name="Lipzen A."/>
            <person name="Morin E."/>
            <person name="Grigoriev I.V."/>
            <person name="Henrissat B."/>
            <person name="Lindahl B."/>
            <person name="Martin F."/>
        </authorList>
    </citation>
    <scope>NUCLEOTIDE SEQUENCE</scope>
    <source>
        <strain evidence="6">JB14</strain>
    </source>
</reference>
<dbReference type="GO" id="GO:0043023">
    <property type="term" value="F:ribosomal large subunit binding"/>
    <property type="evidence" value="ECO:0007669"/>
    <property type="project" value="TreeGrafter"/>
</dbReference>
<feature type="domain" description="Ribosome recycling factor" evidence="5">
    <location>
        <begin position="120"/>
        <end position="267"/>
    </location>
</feature>